<proteinExistence type="predicted"/>
<reference evidence="1" key="1">
    <citation type="submission" date="2024-08" db="EMBL/GenBank/DDBJ databases">
        <authorList>
            <person name="Chaddad Z."/>
            <person name="Lamrabet M."/>
            <person name="Bouhnik O."/>
            <person name="Alami S."/>
            <person name="Wipf D."/>
            <person name="Courty P.E."/>
            <person name="Missbah El Idrissi M."/>
        </authorList>
    </citation>
    <scope>NUCLEOTIDE SEQUENCE</scope>
    <source>
        <strain evidence="1">LLZ17</strain>
    </source>
</reference>
<dbReference type="RefSeq" id="WP_369721970.1">
    <property type="nucleotide sequence ID" value="NZ_CP165734.1"/>
</dbReference>
<sequence length="121" mass="12679">MQLKQSPPFAMLSGFFALRAQAGQWGVAAKFPNSAFALFSIASAVMAIGTLTGQPLGNSFLPNISSLVGEGNFDGARKLISEAYLLLAPCCGQNGASAEGRRSTLQRDLARTRGHCSTEAL</sequence>
<accession>A0AB39XKB5</accession>
<evidence type="ECO:0000313" key="1">
    <source>
        <dbReference type="EMBL" id="XDV57549.1"/>
    </source>
</evidence>
<protein>
    <submittedName>
        <fullName evidence="1">Uncharacterized protein</fullName>
    </submittedName>
</protein>
<organism evidence="1">
    <name type="scientific">Bradyrhizobium sp. LLZ17</name>
    <dbReference type="NCBI Taxonomy" id="3239388"/>
    <lineage>
        <taxon>Bacteria</taxon>
        <taxon>Pseudomonadati</taxon>
        <taxon>Pseudomonadota</taxon>
        <taxon>Alphaproteobacteria</taxon>
        <taxon>Hyphomicrobiales</taxon>
        <taxon>Nitrobacteraceae</taxon>
        <taxon>Bradyrhizobium</taxon>
    </lineage>
</organism>
<dbReference type="AlphaFoldDB" id="A0AB39XKB5"/>
<gene>
    <name evidence="1" type="ORF">AB8Z38_34340</name>
</gene>
<dbReference type="EMBL" id="CP165734">
    <property type="protein sequence ID" value="XDV57549.1"/>
    <property type="molecule type" value="Genomic_DNA"/>
</dbReference>
<name>A0AB39XKB5_9BRAD</name>